<dbReference type="EMBL" id="RKLR01000020">
    <property type="protein sequence ID" value="MBX0325852.1"/>
    <property type="molecule type" value="Genomic_DNA"/>
</dbReference>
<evidence type="ECO:0000313" key="1">
    <source>
        <dbReference type="EMBL" id="MBX0325852.1"/>
    </source>
</evidence>
<evidence type="ECO:0000313" key="2">
    <source>
        <dbReference type="Proteomes" id="UP001430377"/>
    </source>
</evidence>
<dbReference type="Proteomes" id="UP001430377">
    <property type="component" value="Unassembled WGS sequence"/>
</dbReference>
<name>A0AAW4Q0C6_9EURY</name>
<dbReference type="AlphaFoldDB" id="A0AAW4Q0C6"/>
<protein>
    <submittedName>
        <fullName evidence="1">Uncharacterized protein</fullName>
    </submittedName>
</protein>
<proteinExistence type="predicted"/>
<reference evidence="1 2" key="1">
    <citation type="submission" date="2021-06" db="EMBL/GenBank/DDBJ databases">
        <title>Halomicroarcula sp. a new haloarchaeum isolated from saline soil.</title>
        <authorList>
            <person name="Duran-Viseras A."/>
            <person name="Sanchez-Porro C."/>
            <person name="Ventosa A."/>
        </authorList>
    </citation>
    <scope>NUCLEOTIDE SEQUENCE [LARGE SCALE GENOMIC DNA]</scope>
    <source>
        <strain evidence="1 2">F13</strain>
    </source>
</reference>
<accession>A0AAW4Q0C6</accession>
<keyword evidence="2" id="KW-1185">Reference proteome</keyword>
<comment type="caution">
    <text evidence="1">The sequence shown here is derived from an EMBL/GenBank/DDBJ whole genome shotgun (WGS) entry which is preliminary data.</text>
</comment>
<organism evidence="1 2">
    <name type="scientific">Haloarcula rubra</name>
    <dbReference type="NCBI Taxonomy" id="2487747"/>
    <lineage>
        <taxon>Archaea</taxon>
        <taxon>Methanobacteriati</taxon>
        <taxon>Methanobacteriota</taxon>
        <taxon>Stenosarchaea group</taxon>
        <taxon>Halobacteria</taxon>
        <taxon>Halobacteriales</taxon>
        <taxon>Haloarculaceae</taxon>
        <taxon>Haloarcula</taxon>
    </lineage>
</organism>
<sequence length="109" mass="12090">MVLTETGDSSESKYVVNDEDMDFQIEGDDINALLLHLIESRLIEEVSPSTTAARDLYNQVNLWGDVTAEEQATRHALAIVSLYQLEATIRAITPESDEADESTESADEE</sequence>
<gene>
    <name evidence="1" type="ORF">EGH21_22810</name>
</gene>